<evidence type="ECO:0000313" key="1">
    <source>
        <dbReference type="EMBL" id="KAJ9119790.1"/>
    </source>
</evidence>
<keyword evidence="2" id="KW-1185">Reference proteome</keyword>
<protein>
    <submittedName>
        <fullName evidence="1">Uncharacterized protein</fullName>
    </submittedName>
</protein>
<accession>A0ACC2X8R8</accession>
<dbReference type="EMBL" id="JASBWV010000023">
    <property type="protein sequence ID" value="KAJ9119790.1"/>
    <property type="molecule type" value="Genomic_DNA"/>
</dbReference>
<organism evidence="1 2">
    <name type="scientific">Naganishia onofrii</name>
    <dbReference type="NCBI Taxonomy" id="1851511"/>
    <lineage>
        <taxon>Eukaryota</taxon>
        <taxon>Fungi</taxon>
        <taxon>Dikarya</taxon>
        <taxon>Basidiomycota</taxon>
        <taxon>Agaricomycotina</taxon>
        <taxon>Tremellomycetes</taxon>
        <taxon>Filobasidiales</taxon>
        <taxon>Filobasidiaceae</taxon>
        <taxon>Naganishia</taxon>
    </lineage>
</organism>
<sequence>MAPLPAQQKTPKQKRHFPHGAGSISLALPRASSGAEADSFHGSSFTEHRSPADIPDTPLHEPRDQHDQHGEVENEGNGAVVSNSSSSSSLNAGFAANINVASSTAPRLRSQLSFNSSGKQQLRQQPPMLSPWQHLAATGGAMTPSVERPGGEAISPFFAMGMAGGGDTSNSPGFPGFNMTLPPTSSGSKPLGPPVPPFSASPRSNSPHLGGPFEQLNIDGSAATSELNGTGTPGIASASMSDPFLSAPVNSSAARSANNPNVETGHLDALAATLAARRRGSRSGPSGLSNMHVGDTSVQTQTPGTQDGQATPRGQTPAVVSSLSGPVASGMRLKLPSGSVSGGRKSPLAASSTAGNTTPPIPSASGKASSSSTSSTSSIIEALSPSELASYMHDSSSGLLILDLRQPSAFVTGHAAHAVPLPIPSTLLKRQAFTLDKLQDMLPPRAAKAIANWRDNANVVIIDQDSTSANVGSVINGVANKFRSAAEPNGENVWEGKIWFLRGGMTAVKNTPEVDVEYGDGDEEVSEQDTQPQGLGATNGQVTPAAQNFTTGDQSASASPGNSDSGGRAAKVFGNLSRAAFMQGSTRGMARKRANAPGTIAMPNATGQLRLDLRGAGFGKSTNNGPQTFARDPSDAPLDTGASNITAGADTSRPRATGARTETNPGEMLQPANPFFDNIRQNLELSHGGITERINLNLPADIESRSHQLPTFLRDLVEKPPDETAAILAHEFENVERDEQKRLQSIMEWHSRGLKHIDAAHKAAKRHRRRERQRKASAFTGEQATTEEDARRESSIMRVQRTSSGMVHVKSVDPEESVDSPEDYFPFSITAGVERGAKNRYKNIWPYDFSRVRLGAKSHDDGSDYINANFILPKGTNKRYIATQGPLDATFEDFWTLVWEQHVDVIVMLTKRFEGGAIKCGSYWTDGTYGPLHLQLLSTTGGEDEQEKTVSGFNFHVGTDTSSSDAPNIHRVFLLTHDGYPDSPPRKITQIQCISWPDFDVPEDPHTLLGLVKEVDQASEEMAADADDREHKPPVLVHCSAGVGRTGSYIVVDAMLDALRREHHTHHRKIRGTSQGLSRRRQSRQLEQGALPTEALNRLYDRRESAGSLSDISAGSPLSPPVHEAGAASSPFVPFPALQSFTFSPPILGTAERMDVDHLPSSESSQSGQMDRISEEVNDKEPREYDLVNEIETIPKITARNKDVAGDPSPILEKPQPVQTILGNMRVQRMSLCQSLRQYLFVYRDMLDEEKVIEQELHTNVTSPPTLPSSRTANHSGATTDEESQIKRRAPDFHLTGSSLTKRPSVKSFGGKRRPRNNSGSDEGRLANSSNPVPSPSSVGSGSSLSRGIASMVNAPVQGHIPPADSGIHDMDTS</sequence>
<dbReference type="Proteomes" id="UP001234202">
    <property type="component" value="Unassembled WGS sequence"/>
</dbReference>
<reference evidence="1" key="1">
    <citation type="submission" date="2023-04" db="EMBL/GenBank/DDBJ databases">
        <title>Draft Genome sequencing of Naganishia species isolated from polar environments using Oxford Nanopore Technology.</title>
        <authorList>
            <person name="Leo P."/>
            <person name="Venkateswaran K."/>
        </authorList>
    </citation>
    <scope>NUCLEOTIDE SEQUENCE</scope>
    <source>
        <strain evidence="1">DBVPG 5303</strain>
    </source>
</reference>
<evidence type="ECO:0000313" key="2">
    <source>
        <dbReference type="Proteomes" id="UP001234202"/>
    </source>
</evidence>
<proteinExistence type="predicted"/>
<comment type="caution">
    <text evidence="1">The sequence shown here is derived from an EMBL/GenBank/DDBJ whole genome shotgun (WGS) entry which is preliminary data.</text>
</comment>
<gene>
    <name evidence="1" type="ORF">QFC24_005502</name>
</gene>
<name>A0ACC2X8R8_9TREE</name>